<dbReference type="PROSITE" id="PS50011">
    <property type="entry name" value="PROTEIN_KINASE_DOM"/>
    <property type="match status" value="1"/>
</dbReference>
<dbReference type="EC" id="2.7.11.19" evidence="3"/>
<dbReference type="Pfam" id="PF00069">
    <property type="entry name" value="Pkinase"/>
    <property type="match status" value="1"/>
</dbReference>
<evidence type="ECO:0000256" key="4">
    <source>
        <dbReference type="ARBA" id="ARBA00022527"/>
    </source>
</evidence>
<dbReference type="InterPro" id="IPR002291">
    <property type="entry name" value="Phosph_kin_gamma"/>
</dbReference>
<dbReference type="Ensembl" id="ENSPCET00000004049.1">
    <property type="protein sequence ID" value="ENSPCEP00000003920.1"/>
    <property type="gene ID" value="ENSPCEG00000003121.1"/>
</dbReference>
<dbReference type="GO" id="GO:0005524">
    <property type="term" value="F:ATP binding"/>
    <property type="evidence" value="ECO:0007669"/>
    <property type="project" value="UniProtKB-UniRule"/>
</dbReference>
<dbReference type="GO" id="GO:0004689">
    <property type="term" value="F:phosphorylase kinase activity"/>
    <property type="evidence" value="ECO:0007669"/>
    <property type="project" value="UniProtKB-EC"/>
</dbReference>
<organism evidence="16 17">
    <name type="scientific">Pelusios castaneus</name>
    <name type="common">West African mud turtle</name>
    <dbReference type="NCBI Taxonomy" id="367368"/>
    <lineage>
        <taxon>Eukaryota</taxon>
        <taxon>Metazoa</taxon>
        <taxon>Chordata</taxon>
        <taxon>Craniata</taxon>
        <taxon>Vertebrata</taxon>
        <taxon>Euteleostomi</taxon>
        <taxon>Archelosauria</taxon>
        <taxon>Testudinata</taxon>
        <taxon>Testudines</taxon>
        <taxon>Pleurodira</taxon>
        <taxon>Pelomedusidae</taxon>
        <taxon>Pelusios</taxon>
    </lineage>
</organism>
<evidence type="ECO:0000256" key="8">
    <source>
        <dbReference type="ARBA" id="ARBA00022777"/>
    </source>
</evidence>
<evidence type="ECO:0000256" key="2">
    <source>
        <dbReference type="ARBA" id="ARBA00006692"/>
    </source>
</evidence>
<dbReference type="InterPro" id="IPR017441">
    <property type="entry name" value="Protein_kinase_ATP_BS"/>
</dbReference>
<sequence length="384" mass="44757">MTKEEELPDWHSAKEFYQKYEPKEILGRGVSSVVRRCIHKPTSQEYAVKIIDITAGNLSPKEVQELREATLKEIDILRKVSGHPNVIQLKDSYESHTFFFLVFNLMKRGELFDYLTEKVTLSEKETRKIMRALLQVIQYLHSMNIVHRDLKPENILLDDDRNIKLTDFGFSCQLNGNEKLKEICGTPGYLAPEILECSMDKHHPGYGKEVDMWSTGVIMYTLLAGSPPFWHRKQILMLRMIMSGNYQFSSPEWDDQSDTVKDLISRLLVVNPQKRYTADDALAHPFFQQYVVEEVRYFSPFRKFKVICLTVLASVRIYYRYRNVKPVTREVVMRDPYALKPVRKLIDAYAFRIYGHWVKKGEAQNRAALFENTAKAILLSLAAE</sequence>
<dbReference type="InterPro" id="IPR008271">
    <property type="entry name" value="Ser/Thr_kinase_AS"/>
</dbReference>
<evidence type="ECO:0000256" key="12">
    <source>
        <dbReference type="ARBA" id="ARBA00025890"/>
    </source>
</evidence>
<dbReference type="Gene3D" id="3.30.200.20">
    <property type="entry name" value="Phosphorylase Kinase, domain 1"/>
    <property type="match status" value="1"/>
</dbReference>
<comment type="subunit">
    <text evidence="12">Hexadecamer of 4 heterotetramers, each composed of alpha, beta, gamma, and delta subunits. Alpha (PHKA1 or PHKA2) and beta (PHKB) are regulatory subunits, gamma (PHKG1 or PHKG2) is the catalytic subunit, and delta is calmodulin.</text>
</comment>
<keyword evidence="7 13" id="KW-0547">Nucleotide-binding</keyword>
<accession>A0A8C8RE21</accession>
<evidence type="ECO:0000256" key="1">
    <source>
        <dbReference type="ARBA" id="ARBA00001674"/>
    </source>
</evidence>
<keyword evidence="11" id="KW-0119">Carbohydrate metabolism</keyword>
<evidence type="ECO:0000256" key="3">
    <source>
        <dbReference type="ARBA" id="ARBA00012432"/>
    </source>
</evidence>
<evidence type="ECO:0000256" key="6">
    <source>
        <dbReference type="ARBA" id="ARBA00022679"/>
    </source>
</evidence>
<feature type="domain" description="Protein kinase" evidence="15">
    <location>
        <begin position="20"/>
        <end position="287"/>
    </location>
</feature>
<keyword evidence="17" id="KW-1185">Reference proteome</keyword>
<dbReference type="PANTHER" id="PTHR24347">
    <property type="entry name" value="SERINE/THREONINE-PROTEIN KINASE"/>
    <property type="match status" value="1"/>
</dbReference>
<comment type="similarity">
    <text evidence="2">Belongs to the protein kinase superfamily. CAMK Ser/Thr protein kinase family.</text>
</comment>
<evidence type="ECO:0000256" key="5">
    <source>
        <dbReference type="ARBA" id="ARBA00022600"/>
    </source>
</evidence>
<keyword evidence="4 14" id="KW-0723">Serine/threonine-protein kinase</keyword>
<dbReference type="PROSITE" id="PS00108">
    <property type="entry name" value="PROTEIN_KINASE_ST"/>
    <property type="match status" value="1"/>
</dbReference>
<reference evidence="16" key="1">
    <citation type="submission" date="2025-08" db="UniProtKB">
        <authorList>
            <consortium name="Ensembl"/>
        </authorList>
    </citation>
    <scope>IDENTIFICATION</scope>
</reference>
<feature type="binding site" evidence="13">
    <location>
        <position position="49"/>
    </location>
    <ligand>
        <name>ATP</name>
        <dbReference type="ChEBI" id="CHEBI:30616"/>
    </ligand>
</feature>
<keyword evidence="5" id="KW-0321">Glycogen metabolism</keyword>
<evidence type="ECO:0000256" key="7">
    <source>
        <dbReference type="ARBA" id="ARBA00022741"/>
    </source>
</evidence>
<keyword evidence="9 13" id="KW-0067">ATP-binding</keyword>
<name>A0A8C8RE21_9SAUR</name>
<dbReference type="GO" id="GO:0005964">
    <property type="term" value="C:phosphorylase kinase complex"/>
    <property type="evidence" value="ECO:0007669"/>
    <property type="project" value="InterPro"/>
</dbReference>
<evidence type="ECO:0000313" key="16">
    <source>
        <dbReference type="Ensembl" id="ENSPCEP00000003920.1"/>
    </source>
</evidence>
<dbReference type="PRINTS" id="PR01049">
    <property type="entry name" value="PHOSPHBKNASE"/>
</dbReference>
<dbReference type="InterPro" id="IPR000719">
    <property type="entry name" value="Prot_kinase_dom"/>
</dbReference>
<dbReference type="SMART" id="SM00220">
    <property type="entry name" value="S_TKc"/>
    <property type="match status" value="1"/>
</dbReference>
<dbReference type="FunFam" id="1.10.510.10:FF:000149">
    <property type="entry name" value="phosphorylase b kinase gamma catalytic chain, liver/testis isoform"/>
    <property type="match status" value="1"/>
</dbReference>
<dbReference type="InterPro" id="IPR011009">
    <property type="entry name" value="Kinase-like_dom_sf"/>
</dbReference>
<dbReference type="SUPFAM" id="SSF56112">
    <property type="entry name" value="Protein kinase-like (PK-like)"/>
    <property type="match status" value="1"/>
</dbReference>
<evidence type="ECO:0000256" key="11">
    <source>
        <dbReference type="ARBA" id="ARBA00023277"/>
    </source>
</evidence>
<dbReference type="GO" id="GO:0005516">
    <property type="term" value="F:calmodulin binding"/>
    <property type="evidence" value="ECO:0007669"/>
    <property type="project" value="UniProtKB-KW"/>
</dbReference>
<keyword evidence="8" id="KW-0418">Kinase</keyword>
<dbReference type="FunFam" id="3.30.200.20:FF:000138">
    <property type="entry name" value="Phosphorylase b kinase gamma catalytic chain, liver/testis"/>
    <property type="match status" value="1"/>
</dbReference>
<reference evidence="16" key="2">
    <citation type="submission" date="2025-09" db="UniProtKB">
        <authorList>
            <consortium name="Ensembl"/>
        </authorList>
    </citation>
    <scope>IDENTIFICATION</scope>
</reference>
<proteinExistence type="inferred from homology"/>
<dbReference type="PROSITE" id="PS00107">
    <property type="entry name" value="PROTEIN_KINASE_ATP"/>
    <property type="match status" value="1"/>
</dbReference>
<dbReference type="AlphaFoldDB" id="A0A8C8RE21"/>
<evidence type="ECO:0000256" key="9">
    <source>
        <dbReference type="ARBA" id="ARBA00022840"/>
    </source>
</evidence>
<dbReference type="Gene3D" id="1.10.510.10">
    <property type="entry name" value="Transferase(Phosphotransferase) domain 1"/>
    <property type="match status" value="1"/>
</dbReference>
<protein>
    <recommendedName>
        <fullName evidence="3">phosphorylase kinase</fullName>
        <ecNumber evidence="3">2.7.11.19</ecNumber>
    </recommendedName>
</protein>
<evidence type="ECO:0000259" key="15">
    <source>
        <dbReference type="PROSITE" id="PS50011"/>
    </source>
</evidence>
<dbReference type="GO" id="GO:0005977">
    <property type="term" value="P:glycogen metabolic process"/>
    <property type="evidence" value="ECO:0007669"/>
    <property type="project" value="UniProtKB-KW"/>
</dbReference>
<evidence type="ECO:0000256" key="13">
    <source>
        <dbReference type="PROSITE-ProRule" id="PRU10141"/>
    </source>
</evidence>
<keyword evidence="6" id="KW-0808">Transferase</keyword>
<evidence type="ECO:0000256" key="14">
    <source>
        <dbReference type="RuleBase" id="RU000304"/>
    </source>
</evidence>
<keyword evidence="10" id="KW-0112">Calmodulin-binding</keyword>
<comment type="catalytic activity">
    <reaction evidence="1">
        <text>2 ATP + phosphorylase b = 2 ADP + phosphorylase a.</text>
        <dbReference type="EC" id="2.7.11.19"/>
    </reaction>
</comment>
<evidence type="ECO:0000313" key="17">
    <source>
        <dbReference type="Proteomes" id="UP000694393"/>
    </source>
</evidence>
<evidence type="ECO:0000256" key="10">
    <source>
        <dbReference type="ARBA" id="ARBA00022860"/>
    </source>
</evidence>
<dbReference type="Proteomes" id="UP000694393">
    <property type="component" value="Unplaced"/>
</dbReference>